<sequence length="107" mass="12550">MVELSYDFLEENVVQVEVLDDFKMGPWSWHFKEKPVCSQIVFCGDELIIPKGTVGIFKQSCNHKIGLELENDFVIDVFFENDEELNEYVKFIKVIGPNENFIRKSDR</sequence>
<evidence type="ECO:0000313" key="1">
    <source>
        <dbReference type="EMBL" id="AEO93848.1"/>
    </source>
</evidence>
<protein>
    <submittedName>
        <fullName evidence="1">Gp603</fullName>
    </submittedName>
</protein>
<dbReference type="EMBL" id="JN638751">
    <property type="protein sequence ID" value="AEO93848.1"/>
    <property type="molecule type" value="Genomic_DNA"/>
</dbReference>
<evidence type="ECO:0000313" key="2">
    <source>
        <dbReference type="Proteomes" id="UP000009273"/>
    </source>
</evidence>
<proteinExistence type="predicted"/>
<gene>
    <name evidence="1" type="primary">603</name>
    <name evidence="1" type="ORF">G_603</name>
</gene>
<reference evidence="1 2" key="1">
    <citation type="submission" date="2011-09" db="EMBL/GenBank/DDBJ databases">
        <authorList>
            <person name="Pope W.H."/>
            <person name="Pedulla M.L."/>
            <person name="Ford M.E."/>
            <person name="Peebles C.L."/>
            <person name="Hatfull G.H."/>
            <person name="Hendrix R.W."/>
        </authorList>
    </citation>
    <scope>NUCLEOTIDE SEQUENCE [LARGE SCALE GENOMIC DNA]</scope>
    <source>
        <strain evidence="1">G</strain>
    </source>
</reference>
<dbReference type="KEGG" id="vg:18563813"/>
<accession>G3MAY3</accession>
<dbReference type="RefSeq" id="YP_009015895.1">
    <property type="nucleotide sequence ID" value="NC_023719.1"/>
</dbReference>
<organism evidence="1 2">
    <name type="scientific">Bacillus phage G</name>
    <dbReference type="NCBI Taxonomy" id="2884420"/>
    <lineage>
        <taxon>Viruses</taxon>
        <taxon>Duplodnaviria</taxon>
        <taxon>Heunggongvirae</taxon>
        <taxon>Uroviricota</taxon>
        <taxon>Caudoviricetes</taxon>
        <taxon>Donellivirus</taxon>
        <taxon>Donellivirus gee</taxon>
    </lineage>
</organism>
<name>G3MAY3_9CAUD</name>
<dbReference type="Proteomes" id="UP000009273">
    <property type="component" value="Segment"/>
</dbReference>
<dbReference type="GeneID" id="18563813"/>
<keyword evidence="2" id="KW-1185">Reference proteome</keyword>